<dbReference type="EMBL" id="FNZN01000001">
    <property type="protein sequence ID" value="SEK23808.1"/>
    <property type="molecule type" value="Genomic_DNA"/>
</dbReference>
<proteinExistence type="predicted"/>
<sequence>MVNLSPSMFITPSIVLVVIVVIYFYFKRKVKEKQTYSHVLYATFIVAYVLNFVWELAHGPLYKGFQYDEKHIYFCALATLADVLMVLLLFFAFGLLFNDVFWTRNMNTKKVILLMLVGGLGANFSEMIHLENGHWMYTSTMPLLPLTGAGVTPVLQFTFLPWFIFLIISKIIKRKVS</sequence>
<feature type="transmembrane region" description="Helical" evidence="1">
    <location>
        <begin position="6"/>
        <end position="26"/>
    </location>
</feature>
<evidence type="ECO:0000256" key="1">
    <source>
        <dbReference type="SAM" id="Phobius"/>
    </source>
</evidence>
<dbReference type="RefSeq" id="WP_091618703.1">
    <property type="nucleotide sequence ID" value="NZ_FNZN01000001.1"/>
</dbReference>
<evidence type="ECO:0000313" key="3">
    <source>
        <dbReference type="Proteomes" id="UP000198990"/>
    </source>
</evidence>
<name>A0A1H7FCU1_9FLAO</name>
<feature type="transmembrane region" description="Helical" evidence="1">
    <location>
        <begin position="38"/>
        <end position="59"/>
    </location>
</feature>
<keyword evidence="1" id="KW-1133">Transmembrane helix</keyword>
<feature type="transmembrane region" description="Helical" evidence="1">
    <location>
        <begin position="150"/>
        <end position="172"/>
    </location>
</feature>
<evidence type="ECO:0008006" key="4">
    <source>
        <dbReference type="Google" id="ProtNLM"/>
    </source>
</evidence>
<feature type="transmembrane region" description="Helical" evidence="1">
    <location>
        <begin position="71"/>
        <end position="98"/>
    </location>
</feature>
<keyword evidence="1" id="KW-0472">Membrane</keyword>
<dbReference type="AlphaFoldDB" id="A0A1H7FCU1"/>
<dbReference type="OrthoDB" id="979152at2"/>
<organism evidence="2 3">
    <name type="scientific">Maribacter orientalis</name>
    <dbReference type="NCBI Taxonomy" id="228957"/>
    <lineage>
        <taxon>Bacteria</taxon>
        <taxon>Pseudomonadati</taxon>
        <taxon>Bacteroidota</taxon>
        <taxon>Flavobacteriia</taxon>
        <taxon>Flavobacteriales</taxon>
        <taxon>Flavobacteriaceae</taxon>
        <taxon>Maribacter</taxon>
    </lineage>
</organism>
<dbReference type="STRING" id="228957.SAMN04488008_101116"/>
<protein>
    <recommendedName>
        <fullName evidence="4">Lycopene cyclase domain-containing protein</fullName>
    </recommendedName>
</protein>
<accession>A0A1H7FCU1</accession>
<keyword evidence="3" id="KW-1185">Reference proteome</keyword>
<feature type="transmembrane region" description="Helical" evidence="1">
    <location>
        <begin position="110"/>
        <end position="130"/>
    </location>
</feature>
<keyword evidence="1" id="KW-0812">Transmembrane</keyword>
<evidence type="ECO:0000313" key="2">
    <source>
        <dbReference type="EMBL" id="SEK23808.1"/>
    </source>
</evidence>
<gene>
    <name evidence="2" type="ORF">SAMN04488008_101116</name>
</gene>
<reference evidence="3" key="1">
    <citation type="submission" date="2016-10" db="EMBL/GenBank/DDBJ databases">
        <authorList>
            <person name="Varghese N."/>
            <person name="Submissions S."/>
        </authorList>
    </citation>
    <scope>NUCLEOTIDE SEQUENCE [LARGE SCALE GENOMIC DNA]</scope>
    <source>
        <strain evidence="3">DSM 16471</strain>
    </source>
</reference>
<dbReference type="Proteomes" id="UP000198990">
    <property type="component" value="Unassembled WGS sequence"/>
</dbReference>